<dbReference type="SMART" id="SM00131">
    <property type="entry name" value="KU"/>
    <property type="match status" value="1"/>
</dbReference>
<dbReference type="GeneID" id="101893362"/>
<accession>A0A1I8ML18</accession>
<dbReference type="KEGG" id="mde:101893362"/>
<dbReference type="FunFam" id="4.10.410.10:FF:000020">
    <property type="entry name" value="Collagen, type VI, alpha 3"/>
    <property type="match status" value="1"/>
</dbReference>
<reference evidence="9" key="2">
    <citation type="submission" date="2025-04" db="UniProtKB">
        <authorList>
            <consortium name="RefSeq"/>
        </authorList>
    </citation>
    <scope>IDENTIFICATION</scope>
    <source>
        <strain evidence="9">Aabys</strain>
    </source>
</reference>
<feature type="signal peptide" evidence="5">
    <location>
        <begin position="1"/>
        <end position="19"/>
    </location>
</feature>
<dbReference type="VEuPathDB" id="VectorBase:MDOA006044"/>
<organism evidence="7">
    <name type="scientific">Musca domestica</name>
    <name type="common">House fly</name>
    <dbReference type="NCBI Taxonomy" id="7370"/>
    <lineage>
        <taxon>Eukaryota</taxon>
        <taxon>Metazoa</taxon>
        <taxon>Ecdysozoa</taxon>
        <taxon>Arthropoda</taxon>
        <taxon>Hexapoda</taxon>
        <taxon>Insecta</taxon>
        <taxon>Pterygota</taxon>
        <taxon>Neoptera</taxon>
        <taxon>Endopterygota</taxon>
        <taxon>Diptera</taxon>
        <taxon>Brachycera</taxon>
        <taxon>Muscomorpha</taxon>
        <taxon>Muscoidea</taxon>
        <taxon>Muscidae</taxon>
        <taxon>Musca</taxon>
    </lineage>
</organism>
<dbReference type="InterPro" id="IPR036880">
    <property type="entry name" value="Kunitz_BPTI_sf"/>
</dbReference>
<dbReference type="InterPro" id="IPR050098">
    <property type="entry name" value="TFPI/VKTCI-like"/>
</dbReference>
<dbReference type="RefSeq" id="XP_005182685.1">
    <property type="nucleotide sequence ID" value="XM_005182628.3"/>
</dbReference>
<feature type="chain" id="PRO_5044560515" evidence="5">
    <location>
        <begin position="20"/>
        <end position="168"/>
    </location>
</feature>
<dbReference type="Proteomes" id="UP001652621">
    <property type="component" value="Unplaced"/>
</dbReference>
<dbReference type="Gene3D" id="4.10.410.10">
    <property type="entry name" value="Pancreatic trypsin inhibitor Kunitz domain"/>
    <property type="match status" value="1"/>
</dbReference>
<dbReference type="InterPro" id="IPR002223">
    <property type="entry name" value="Kunitz_BPTI"/>
</dbReference>
<evidence type="ECO:0000313" key="7">
    <source>
        <dbReference type="EnsemblMetazoa" id="MDOA006044-PA"/>
    </source>
</evidence>
<dbReference type="EnsemblMetazoa" id="MDOA006044-RA">
    <property type="protein sequence ID" value="MDOA006044-PA"/>
    <property type="gene ID" value="MDOA006044"/>
</dbReference>
<dbReference type="GO" id="GO:0004867">
    <property type="term" value="F:serine-type endopeptidase inhibitor activity"/>
    <property type="evidence" value="ECO:0007669"/>
    <property type="project" value="UniProtKB-KW"/>
</dbReference>
<keyword evidence="1" id="KW-0646">Protease inhibitor</keyword>
<keyword evidence="5" id="KW-0732">Signal</keyword>
<dbReference type="GO" id="GO:0005615">
    <property type="term" value="C:extracellular space"/>
    <property type="evidence" value="ECO:0007669"/>
    <property type="project" value="TreeGrafter"/>
</dbReference>
<evidence type="ECO:0000256" key="3">
    <source>
        <dbReference type="ARBA" id="ARBA00023157"/>
    </source>
</evidence>
<dbReference type="PANTHER" id="PTHR10083:SF373">
    <property type="entry name" value="SERINE PEPTIDASE INHIBITOR, KUNITZ TYPE, 2"/>
    <property type="match status" value="1"/>
</dbReference>
<dbReference type="Pfam" id="PF00014">
    <property type="entry name" value="Kunitz_BPTI"/>
    <property type="match status" value="1"/>
</dbReference>
<feature type="compositionally biased region" description="Basic and acidic residues" evidence="4">
    <location>
        <begin position="108"/>
        <end position="135"/>
    </location>
</feature>
<dbReference type="OrthoDB" id="4473401at2759"/>
<keyword evidence="8" id="KW-1185">Reference proteome</keyword>
<dbReference type="CDD" id="cd00109">
    <property type="entry name" value="Kunitz-type"/>
    <property type="match status" value="1"/>
</dbReference>
<dbReference type="eggNOG" id="KOG4295">
    <property type="taxonomic scope" value="Eukaryota"/>
</dbReference>
<sequence length="168" mass="18757">MKSFVCVLLCSCLVAGIYAAAVEPVVEEVKTDVKPADAATAAPEMELVIDEDCHQPKETGRCFALFYRFAYDVEKRECVEFIYGGCAGNSNNFESKEDCEKKCMKKAEDLKEEKEEKKTEEEEKKTEEEVKKTEEETVDAVTTVLPEKAEEPKAETSSTEKVAVTESS</sequence>
<dbReference type="InterPro" id="IPR020901">
    <property type="entry name" value="Prtase_inh_Kunz-CS"/>
</dbReference>
<protein>
    <submittedName>
        <fullName evidence="9">Tissue factor pathway inhibitor</fullName>
    </submittedName>
</protein>
<gene>
    <name evidence="7" type="primary">101893362</name>
    <name evidence="9" type="synonym">LOC101893362</name>
</gene>
<keyword evidence="3" id="KW-1015">Disulfide bond</keyword>
<dbReference type="VEuPathDB" id="VectorBase:MDOMA2_019037"/>
<evidence type="ECO:0000259" key="6">
    <source>
        <dbReference type="PROSITE" id="PS50279"/>
    </source>
</evidence>
<evidence type="ECO:0000313" key="8">
    <source>
        <dbReference type="Proteomes" id="UP001652621"/>
    </source>
</evidence>
<evidence type="ECO:0000313" key="9">
    <source>
        <dbReference type="RefSeq" id="XP_005182685.1"/>
    </source>
</evidence>
<dbReference type="PROSITE" id="PS00280">
    <property type="entry name" value="BPTI_KUNITZ_1"/>
    <property type="match status" value="1"/>
</dbReference>
<feature type="compositionally biased region" description="Polar residues" evidence="4">
    <location>
        <begin position="155"/>
        <end position="168"/>
    </location>
</feature>
<evidence type="ECO:0000256" key="2">
    <source>
        <dbReference type="ARBA" id="ARBA00022900"/>
    </source>
</evidence>
<dbReference type="AlphaFoldDB" id="A0A1I8ML18"/>
<evidence type="ECO:0000256" key="4">
    <source>
        <dbReference type="SAM" id="MobiDB-lite"/>
    </source>
</evidence>
<feature type="domain" description="BPTI/Kunitz inhibitor" evidence="6">
    <location>
        <begin position="53"/>
        <end position="103"/>
    </location>
</feature>
<dbReference type="PROSITE" id="PS50279">
    <property type="entry name" value="BPTI_KUNITZ_2"/>
    <property type="match status" value="1"/>
</dbReference>
<keyword evidence="2" id="KW-0722">Serine protease inhibitor</keyword>
<evidence type="ECO:0000256" key="5">
    <source>
        <dbReference type="SAM" id="SignalP"/>
    </source>
</evidence>
<dbReference type="STRING" id="7370.A0A1I8ML18"/>
<dbReference type="PRINTS" id="PR00759">
    <property type="entry name" value="BASICPTASE"/>
</dbReference>
<name>A0A1I8ML18_MUSDO</name>
<evidence type="ECO:0000256" key="1">
    <source>
        <dbReference type="ARBA" id="ARBA00022690"/>
    </source>
</evidence>
<proteinExistence type="predicted"/>
<dbReference type="SUPFAM" id="SSF57362">
    <property type="entry name" value="BPTI-like"/>
    <property type="match status" value="1"/>
</dbReference>
<dbReference type="PANTHER" id="PTHR10083">
    <property type="entry name" value="KUNITZ-TYPE PROTEASE INHIBITOR-RELATED"/>
    <property type="match status" value="1"/>
</dbReference>
<reference evidence="7" key="1">
    <citation type="submission" date="2020-05" db="UniProtKB">
        <authorList>
            <consortium name="EnsemblMetazoa"/>
        </authorList>
    </citation>
    <scope>IDENTIFICATION</scope>
    <source>
        <strain evidence="7">Aabys</strain>
    </source>
</reference>
<feature type="region of interest" description="Disordered" evidence="4">
    <location>
        <begin position="108"/>
        <end position="168"/>
    </location>
</feature>